<evidence type="ECO:0000313" key="3">
    <source>
        <dbReference type="Proteomes" id="UP001175001"/>
    </source>
</evidence>
<dbReference type="SUPFAM" id="SSF56219">
    <property type="entry name" value="DNase I-like"/>
    <property type="match status" value="1"/>
</dbReference>
<evidence type="ECO:0000259" key="1">
    <source>
        <dbReference type="Pfam" id="PF03372"/>
    </source>
</evidence>
<dbReference type="AlphaFoldDB" id="A0AA39YXX9"/>
<dbReference type="FunFam" id="3.60.10.10:FF:000101">
    <property type="entry name" value="Endonuclease/exonuclease/phosphatase family protein"/>
    <property type="match status" value="1"/>
</dbReference>
<dbReference type="EMBL" id="JAUJDW010000011">
    <property type="protein sequence ID" value="KAK0660161.1"/>
    <property type="molecule type" value="Genomic_DNA"/>
</dbReference>
<gene>
    <name evidence="2" type="ORF">DIS24_g3361</name>
</gene>
<feature type="domain" description="Endonuclease/exonuclease/phosphatase" evidence="1">
    <location>
        <begin position="42"/>
        <end position="327"/>
    </location>
</feature>
<dbReference type="Proteomes" id="UP001175001">
    <property type="component" value="Unassembled WGS sequence"/>
</dbReference>
<dbReference type="Pfam" id="PF03372">
    <property type="entry name" value="Exo_endo_phos"/>
    <property type="match status" value="1"/>
</dbReference>
<accession>A0AA39YXX9</accession>
<keyword evidence="3" id="KW-1185">Reference proteome</keyword>
<dbReference type="InterPro" id="IPR036691">
    <property type="entry name" value="Endo/exonu/phosph_ase_sf"/>
</dbReference>
<dbReference type="Gene3D" id="3.60.10.10">
    <property type="entry name" value="Endonuclease/exonuclease/phosphatase"/>
    <property type="match status" value="1"/>
</dbReference>
<organism evidence="2 3">
    <name type="scientific">Lasiodiplodia hormozganensis</name>
    <dbReference type="NCBI Taxonomy" id="869390"/>
    <lineage>
        <taxon>Eukaryota</taxon>
        <taxon>Fungi</taxon>
        <taxon>Dikarya</taxon>
        <taxon>Ascomycota</taxon>
        <taxon>Pezizomycotina</taxon>
        <taxon>Dothideomycetes</taxon>
        <taxon>Dothideomycetes incertae sedis</taxon>
        <taxon>Botryosphaeriales</taxon>
        <taxon>Botryosphaeriaceae</taxon>
        <taxon>Lasiodiplodia</taxon>
    </lineage>
</organism>
<proteinExistence type="predicted"/>
<dbReference type="InterPro" id="IPR005135">
    <property type="entry name" value="Endo/exonuclease/phosphatase"/>
</dbReference>
<protein>
    <recommendedName>
        <fullName evidence="1">Endonuclease/exonuclease/phosphatase domain-containing protein</fullName>
    </recommendedName>
</protein>
<dbReference type="CDD" id="cd09083">
    <property type="entry name" value="EEP-1"/>
    <property type="match status" value="1"/>
</dbReference>
<name>A0AA39YXX9_9PEZI</name>
<dbReference type="PANTHER" id="PTHR12121:SF36">
    <property type="entry name" value="ENDONUCLEASE_EXONUCLEASE_PHOSPHATASE DOMAIN-CONTAINING PROTEIN"/>
    <property type="match status" value="1"/>
</dbReference>
<evidence type="ECO:0000313" key="2">
    <source>
        <dbReference type="EMBL" id="KAK0660161.1"/>
    </source>
</evidence>
<dbReference type="GO" id="GO:0000175">
    <property type="term" value="F:3'-5'-RNA exonuclease activity"/>
    <property type="evidence" value="ECO:0007669"/>
    <property type="project" value="TreeGrafter"/>
</dbReference>
<dbReference type="PANTHER" id="PTHR12121">
    <property type="entry name" value="CARBON CATABOLITE REPRESSOR PROTEIN 4"/>
    <property type="match status" value="1"/>
</dbReference>
<dbReference type="InterPro" id="IPR050410">
    <property type="entry name" value="CCR4/nocturin_mRNA_transcr"/>
</dbReference>
<reference evidence="2" key="1">
    <citation type="submission" date="2023-06" db="EMBL/GenBank/DDBJ databases">
        <title>Multi-omics analyses reveal the molecular pathogenesis toolkit of Lasiodiplodia hormozganensis, a cross-kingdom pathogen.</title>
        <authorList>
            <person name="Felix C."/>
            <person name="Meneses R."/>
            <person name="Goncalves M.F.M."/>
            <person name="Tilleman L."/>
            <person name="Duarte A.S."/>
            <person name="Jorrin-Novo J.V."/>
            <person name="Van De Peer Y."/>
            <person name="Deforce D."/>
            <person name="Van Nieuwerburgh F."/>
            <person name="Esteves A.C."/>
            <person name="Alves A."/>
        </authorList>
    </citation>
    <scope>NUCLEOTIDE SEQUENCE</scope>
    <source>
        <strain evidence="2">CBS 339.90</strain>
    </source>
</reference>
<comment type="caution">
    <text evidence="2">The sequence shown here is derived from an EMBL/GenBank/DDBJ whole genome shotgun (WGS) entry which is preliminary data.</text>
</comment>
<sequence>MGFWEYLSWQKPQPALGAGSNQQHSLSVMKTLYAALPLRILTHNIRYATTSPFEGEELWPVRAPRLLNELRFHTIYNQEAFIGLQEVLHNQLTDIMTGLNGAASSDGDYIQVDPTPQPDAAEWAYLGVGRDDGKEAGEYSPILYRPAVWDVEDYQYFWLSETPNVPSLGWDASSIRIVTIGRFRHRDSSKRVLMLNTHLDDAGSVSRQKSAELITNYINDYLSKYANGTTLPVILTGDFNSEPTGEAYQYFSNPPSVVRDIRDSVSEELWYGNNLTFTGFSSADGPSKRIDFIFTGPWKNSTSAIAAYRGYAVLANKFDDGVYISDHRAVVGDLEV</sequence>